<protein>
    <submittedName>
        <fullName evidence="5">Transcriptional regulator, AraC family</fullName>
    </submittedName>
</protein>
<keyword evidence="3" id="KW-0804">Transcription</keyword>
<keyword evidence="1" id="KW-0805">Transcription regulation</keyword>
<evidence type="ECO:0000313" key="6">
    <source>
        <dbReference type="Proteomes" id="UP000051733"/>
    </source>
</evidence>
<dbReference type="PROSITE" id="PS00041">
    <property type="entry name" value="HTH_ARAC_FAMILY_1"/>
    <property type="match status" value="1"/>
</dbReference>
<dbReference type="GO" id="GO:0043565">
    <property type="term" value="F:sequence-specific DNA binding"/>
    <property type="evidence" value="ECO:0007669"/>
    <property type="project" value="InterPro"/>
</dbReference>
<keyword evidence="6" id="KW-1185">Reference proteome</keyword>
<gene>
    <name evidence="5" type="ORF">FC26_GL001316</name>
</gene>
<dbReference type="PANTHER" id="PTHR43280">
    <property type="entry name" value="ARAC-FAMILY TRANSCRIPTIONAL REGULATOR"/>
    <property type="match status" value="1"/>
</dbReference>
<dbReference type="GO" id="GO:0003700">
    <property type="term" value="F:DNA-binding transcription factor activity"/>
    <property type="evidence" value="ECO:0007669"/>
    <property type="project" value="InterPro"/>
</dbReference>
<organism evidence="5 6">
    <name type="scientific">Paucilactobacillus vaccinostercus DSM 20634</name>
    <dbReference type="NCBI Taxonomy" id="1423813"/>
    <lineage>
        <taxon>Bacteria</taxon>
        <taxon>Bacillati</taxon>
        <taxon>Bacillota</taxon>
        <taxon>Bacilli</taxon>
        <taxon>Lactobacillales</taxon>
        <taxon>Lactobacillaceae</taxon>
        <taxon>Paucilactobacillus</taxon>
    </lineage>
</organism>
<keyword evidence="2" id="KW-0238">DNA-binding</keyword>
<dbReference type="PROSITE" id="PS01124">
    <property type="entry name" value="HTH_ARAC_FAMILY_2"/>
    <property type="match status" value="1"/>
</dbReference>
<dbReference type="AlphaFoldDB" id="A0A0R2A5B4"/>
<dbReference type="STRING" id="1423813.FC26_GL001316"/>
<comment type="caution">
    <text evidence="5">The sequence shown here is derived from an EMBL/GenBank/DDBJ whole genome shotgun (WGS) entry which is preliminary data.</text>
</comment>
<dbReference type="Pfam" id="PF12833">
    <property type="entry name" value="HTH_18"/>
    <property type="match status" value="1"/>
</dbReference>
<dbReference type="SUPFAM" id="SSF46689">
    <property type="entry name" value="Homeodomain-like"/>
    <property type="match status" value="1"/>
</dbReference>
<accession>A0A0R2A5B4</accession>
<evidence type="ECO:0000259" key="4">
    <source>
        <dbReference type="PROSITE" id="PS01124"/>
    </source>
</evidence>
<dbReference type="SMART" id="SM00342">
    <property type="entry name" value="HTH_ARAC"/>
    <property type="match status" value="1"/>
</dbReference>
<evidence type="ECO:0000256" key="3">
    <source>
        <dbReference type="ARBA" id="ARBA00023163"/>
    </source>
</evidence>
<sequence>MVSLDQAYIQSLNVPAIKFSLSHNKPTVQFKCGNILTRRYYAMLQRLPTKAGFYILRHTETLLTFCFITQETAFLIGPELINSRSNRKSQNLGSMIVYLSHKLQTPILEKDQCYHQVTFFSQLIGLSNSAASIDQAFQNPITSNELNNIIMSVQFNNQGAHISYKYEQALKTAVMMGDSIAIHSAFHHLLSSGRIGVLSNESTLRAIKNWGIICVSVTLRAAINAGIDYEQAYTLNDQYVIEIEEAPVFDDVMKKIEKILIDMASRVQSLKNVHLSKNIRHIYQTILDTPEETPSIQQYSHQLKLSQNYLSSQFKQEVGITITEFKMLSKINRAIQLISITDLSMAEIAAELNFADQAHLSRQFKAFVGVTPSAARKHPHYLERWNIYHFLKINVG</sequence>
<reference evidence="5 6" key="1">
    <citation type="journal article" date="2015" name="Genome Announc.">
        <title>Expanding the biotechnology potential of lactobacilli through comparative genomics of 213 strains and associated genera.</title>
        <authorList>
            <person name="Sun Z."/>
            <person name="Harris H.M."/>
            <person name="McCann A."/>
            <person name="Guo C."/>
            <person name="Argimon S."/>
            <person name="Zhang W."/>
            <person name="Yang X."/>
            <person name="Jeffery I.B."/>
            <person name="Cooney J.C."/>
            <person name="Kagawa T.F."/>
            <person name="Liu W."/>
            <person name="Song Y."/>
            <person name="Salvetti E."/>
            <person name="Wrobel A."/>
            <person name="Rasinkangas P."/>
            <person name="Parkhill J."/>
            <person name="Rea M.C."/>
            <person name="O'Sullivan O."/>
            <person name="Ritari J."/>
            <person name="Douillard F.P."/>
            <person name="Paul Ross R."/>
            <person name="Yang R."/>
            <person name="Briner A.E."/>
            <person name="Felis G.E."/>
            <person name="de Vos W.M."/>
            <person name="Barrangou R."/>
            <person name="Klaenhammer T.R."/>
            <person name="Caufield P.W."/>
            <person name="Cui Y."/>
            <person name="Zhang H."/>
            <person name="O'Toole P.W."/>
        </authorList>
    </citation>
    <scope>NUCLEOTIDE SEQUENCE [LARGE SCALE GENOMIC DNA]</scope>
    <source>
        <strain evidence="5 6">DSM 20634</strain>
    </source>
</reference>
<dbReference type="InterPro" id="IPR009057">
    <property type="entry name" value="Homeodomain-like_sf"/>
</dbReference>
<dbReference type="InterPro" id="IPR018060">
    <property type="entry name" value="HTH_AraC"/>
</dbReference>
<dbReference type="RefSeq" id="WP_235809473.1">
    <property type="nucleotide sequence ID" value="NZ_AYYY01000021.1"/>
</dbReference>
<name>A0A0R2A5B4_9LACO</name>
<dbReference type="Proteomes" id="UP000051733">
    <property type="component" value="Unassembled WGS sequence"/>
</dbReference>
<dbReference type="PATRIC" id="fig|1423813.3.peg.1340"/>
<dbReference type="InterPro" id="IPR018062">
    <property type="entry name" value="HTH_AraC-typ_CS"/>
</dbReference>
<proteinExistence type="predicted"/>
<evidence type="ECO:0000256" key="2">
    <source>
        <dbReference type="ARBA" id="ARBA00023125"/>
    </source>
</evidence>
<dbReference type="PANTHER" id="PTHR43280:SF2">
    <property type="entry name" value="HTH-TYPE TRANSCRIPTIONAL REGULATOR EXSA"/>
    <property type="match status" value="1"/>
</dbReference>
<feature type="domain" description="HTH araC/xylS-type" evidence="4">
    <location>
        <begin position="280"/>
        <end position="378"/>
    </location>
</feature>
<dbReference type="Gene3D" id="1.10.10.60">
    <property type="entry name" value="Homeodomain-like"/>
    <property type="match status" value="1"/>
</dbReference>
<evidence type="ECO:0000313" key="5">
    <source>
        <dbReference type="EMBL" id="KRM61749.1"/>
    </source>
</evidence>
<dbReference type="EMBL" id="AYYY01000021">
    <property type="protein sequence ID" value="KRM61749.1"/>
    <property type="molecule type" value="Genomic_DNA"/>
</dbReference>
<evidence type="ECO:0000256" key="1">
    <source>
        <dbReference type="ARBA" id="ARBA00023015"/>
    </source>
</evidence>